<keyword evidence="2" id="KW-0472">Membrane</keyword>
<dbReference type="OrthoDB" id="1849062at2759"/>
<name>A0A5N6NTB4_9ASTR</name>
<feature type="transmembrane region" description="Helical" evidence="2">
    <location>
        <begin position="438"/>
        <end position="458"/>
    </location>
</feature>
<evidence type="ECO:0000313" key="4">
    <source>
        <dbReference type="Proteomes" id="UP000326396"/>
    </source>
</evidence>
<dbReference type="Proteomes" id="UP000326396">
    <property type="component" value="Linkage Group LG17"/>
</dbReference>
<dbReference type="Pfam" id="PF03140">
    <property type="entry name" value="DUF247"/>
    <property type="match status" value="1"/>
</dbReference>
<reference evidence="3 4" key="1">
    <citation type="submission" date="2019-05" db="EMBL/GenBank/DDBJ databases">
        <title>Mikania micrantha, genome provides insights into the molecular mechanism of rapid growth.</title>
        <authorList>
            <person name="Liu B."/>
        </authorList>
    </citation>
    <scope>NUCLEOTIDE SEQUENCE [LARGE SCALE GENOMIC DNA]</scope>
    <source>
        <strain evidence="3">NLD-2019</strain>
        <tissue evidence="3">Leaf</tissue>
    </source>
</reference>
<feature type="region of interest" description="Disordered" evidence="1">
    <location>
        <begin position="37"/>
        <end position="57"/>
    </location>
</feature>
<sequence>MDTTESEYVMVEIPGNQRVNNNNVSLISEWEDCLRGKEGSEHHQHQRQRQRQMQKVPPSLLKTKKGRANSDYYKPSVVSLGPYHHNQTRLSQAEKYKLITLEEYSLSTGKTVRFLYDKVFEVVPDARRCYIDGSTDAYNDEELNRMMLHDGCFILFMIESTGNNKSHLVFEYLGSVELSNIMCDLFLLENQIPFVVLQVLLELKFPADKGEDVLNKFFNFLKYGELVIRGPKVLENRQPLHLLELYRSCFISASTSLGRSGKFRRWIEENEYDEDFYNYVKRNRWFASATELKAKWIFLNESKKEDMKFIFHRFYGEFKLARRAVATHTKAIYLNMIAYEMCPHNPNDFRVSTYLLVMKALVIRDKDVKELRHKHILVHGLGRDKEVASMFDEIEVLAVNFYMYNLLRGGIERLHENKYKTWVAELVSEYFSSPWKTMGLLVATAILLTSFLQTYFAIHPRNR</sequence>
<protein>
    <submittedName>
        <fullName evidence="3">Uncharacterized protein</fullName>
    </submittedName>
</protein>
<accession>A0A5N6NTB4</accession>
<proteinExistence type="predicted"/>
<gene>
    <name evidence="3" type="ORF">E3N88_17455</name>
</gene>
<evidence type="ECO:0000256" key="1">
    <source>
        <dbReference type="SAM" id="MobiDB-lite"/>
    </source>
</evidence>
<dbReference type="EMBL" id="SZYD01000009">
    <property type="protein sequence ID" value="KAD5317509.1"/>
    <property type="molecule type" value="Genomic_DNA"/>
</dbReference>
<keyword evidence="2" id="KW-1133">Transmembrane helix</keyword>
<dbReference type="InterPro" id="IPR004158">
    <property type="entry name" value="DUF247_pln"/>
</dbReference>
<evidence type="ECO:0000256" key="2">
    <source>
        <dbReference type="SAM" id="Phobius"/>
    </source>
</evidence>
<comment type="caution">
    <text evidence="3">The sequence shown here is derived from an EMBL/GenBank/DDBJ whole genome shotgun (WGS) entry which is preliminary data.</text>
</comment>
<keyword evidence="2" id="KW-0812">Transmembrane</keyword>
<dbReference type="AlphaFoldDB" id="A0A5N6NTB4"/>
<keyword evidence="4" id="KW-1185">Reference proteome</keyword>
<organism evidence="3 4">
    <name type="scientific">Mikania micrantha</name>
    <name type="common">bitter vine</name>
    <dbReference type="NCBI Taxonomy" id="192012"/>
    <lineage>
        <taxon>Eukaryota</taxon>
        <taxon>Viridiplantae</taxon>
        <taxon>Streptophyta</taxon>
        <taxon>Embryophyta</taxon>
        <taxon>Tracheophyta</taxon>
        <taxon>Spermatophyta</taxon>
        <taxon>Magnoliopsida</taxon>
        <taxon>eudicotyledons</taxon>
        <taxon>Gunneridae</taxon>
        <taxon>Pentapetalae</taxon>
        <taxon>asterids</taxon>
        <taxon>campanulids</taxon>
        <taxon>Asterales</taxon>
        <taxon>Asteraceae</taxon>
        <taxon>Asteroideae</taxon>
        <taxon>Heliantheae alliance</taxon>
        <taxon>Eupatorieae</taxon>
        <taxon>Mikania</taxon>
    </lineage>
</organism>
<dbReference type="PANTHER" id="PTHR31170:SF25">
    <property type="entry name" value="BNAA09G04570D PROTEIN"/>
    <property type="match status" value="1"/>
</dbReference>
<dbReference type="PANTHER" id="PTHR31170">
    <property type="entry name" value="BNAC04G53230D PROTEIN"/>
    <property type="match status" value="1"/>
</dbReference>
<evidence type="ECO:0000313" key="3">
    <source>
        <dbReference type="EMBL" id="KAD5317509.1"/>
    </source>
</evidence>